<gene>
    <name evidence="1" type="ORF">COEREDRAFT_81687</name>
</gene>
<sequence length="55" mass="6091">MSCSKANRHWMPSAYQCTAKTNTNHTANGTAAHAQMTPCTQRKHTTLMAQTCHTK</sequence>
<evidence type="ECO:0000313" key="1">
    <source>
        <dbReference type="EMBL" id="PIA16000.1"/>
    </source>
</evidence>
<dbReference type="AlphaFoldDB" id="A0A2G5BAH4"/>
<accession>A0A2G5BAH4</accession>
<dbReference type="Proteomes" id="UP000242474">
    <property type="component" value="Unassembled WGS sequence"/>
</dbReference>
<keyword evidence="2" id="KW-1185">Reference proteome</keyword>
<organism evidence="1 2">
    <name type="scientific">Coemansia reversa (strain ATCC 12441 / NRRL 1564)</name>
    <dbReference type="NCBI Taxonomy" id="763665"/>
    <lineage>
        <taxon>Eukaryota</taxon>
        <taxon>Fungi</taxon>
        <taxon>Fungi incertae sedis</taxon>
        <taxon>Zoopagomycota</taxon>
        <taxon>Kickxellomycotina</taxon>
        <taxon>Kickxellomycetes</taxon>
        <taxon>Kickxellales</taxon>
        <taxon>Kickxellaceae</taxon>
        <taxon>Coemansia</taxon>
    </lineage>
</organism>
<evidence type="ECO:0000313" key="2">
    <source>
        <dbReference type="Proteomes" id="UP000242474"/>
    </source>
</evidence>
<reference evidence="1 2" key="1">
    <citation type="journal article" date="2015" name="Genome Biol. Evol.">
        <title>Phylogenomic analyses indicate that early fungi evolved digesting cell walls of algal ancestors of land plants.</title>
        <authorList>
            <person name="Chang Y."/>
            <person name="Wang S."/>
            <person name="Sekimoto S."/>
            <person name="Aerts A.L."/>
            <person name="Choi C."/>
            <person name="Clum A."/>
            <person name="LaButti K.M."/>
            <person name="Lindquist E.A."/>
            <person name="Yee Ngan C."/>
            <person name="Ohm R.A."/>
            <person name="Salamov A.A."/>
            <person name="Grigoriev I.V."/>
            <person name="Spatafora J.W."/>
            <person name="Berbee M.L."/>
        </authorList>
    </citation>
    <scope>NUCLEOTIDE SEQUENCE [LARGE SCALE GENOMIC DNA]</scope>
    <source>
        <strain evidence="1 2">NRRL 1564</strain>
    </source>
</reference>
<name>A0A2G5BAH4_COERN</name>
<protein>
    <submittedName>
        <fullName evidence="1">Uncharacterized protein</fullName>
    </submittedName>
</protein>
<proteinExistence type="predicted"/>
<dbReference type="EMBL" id="KZ303503">
    <property type="protein sequence ID" value="PIA16000.1"/>
    <property type="molecule type" value="Genomic_DNA"/>
</dbReference>